<gene>
    <name evidence="1" type="ORF">SERLADRAFT_461410</name>
</gene>
<name>F8NNU8_SERL9</name>
<dbReference type="GeneID" id="18818217"/>
<proteinExistence type="predicted"/>
<dbReference type="SUPFAM" id="SSF50370">
    <property type="entry name" value="Ricin B-like lectins"/>
    <property type="match status" value="1"/>
</dbReference>
<evidence type="ECO:0000313" key="1">
    <source>
        <dbReference type="EMBL" id="EGO27620.1"/>
    </source>
</evidence>
<dbReference type="EMBL" id="GL945431">
    <property type="protein sequence ID" value="EGO27620.1"/>
    <property type="molecule type" value="Genomic_DNA"/>
</dbReference>
<sequence length="153" mass="16805">MSATPVNNGGETMPPGSGQYGMKFVLTGKYAALRDTDPGSPIVQASDSSSDHAKWNLKRLKNSNKYTIQSSACSHYTQVEDVSAADIGHDVLSKPDSFQWTLKKTSTDSNRFYIYLDPANSPLGWNIADDQEGTHVTLANSIEVSAEWIFEKR</sequence>
<dbReference type="AlphaFoldDB" id="F8NNU8"/>
<evidence type="ECO:0008006" key="2">
    <source>
        <dbReference type="Google" id="ProtNLM"/>
    </source>
</evidence>
<dbReference type="InterPro" id="IPR035992">
    <property type="entry name" value="Ricin_B-like_lectins"/>
</dbReference>
<dbReference type="RefSeq" id="XP_007315711.1">
    <property type="nucleotide sequence ID" value="XM_007315649.1"/>
</dbReference>
<dbReference type="Proteomes" id="UP000008064">
    <property type="component" value="Unassembled WGS sequence"/>
</dbReference>
<accession>F8NNU8</accession>
<protein>
    <recommendedName>
        <fullName evidence="2">Ricin B lectin domain-containing protein</fullName>
    </recommendedName>
</protein>
<reference evidence="1" key="1">
    <citation type="submission" date="2011-04" db="EMBL/GenBank/DDBJ databases">
        <title>Evolution of plant cell wall degrading machinery underlies the functional diversity of forest fungi.</title>
        <authorList>
            <consortium name="US DOE Joint Genome Institute (JGI-PGF)"/>
            <person name="Eastwood D.C."/>
            <person name="Floudas D."/>
            <person name="Binder M."/>
            <person name="Majcherczyk A."/>
            <person name="Schneider P."/>
            <person name="Aerts A."/>
            <person name="Asiegbu F.O."/>
            <person name="Baker S.E."/>
            <person name="Barry K."/>
            <person name="Bendiksby M."/>
            <person name="Blumentritt M."/>
            <person name="Coutinho P.M."/>
            <person name="Cullen D."/>
            <person name="Cullen D."/>
            <person name="Gathman A."/>
            <person name="Goodell B."/>
            <person name="Henrissat B."/>
            <person name="Ihrmark K."/>
            <person name="Kauserud H."/>
            <person name="Kohler A."/>
            <person name="LaButti K."/>
            <person name="Lapidus A."/>
            <person name="Lavin J.L."/>
            <person name="Lee Y.-H."/>
            <person name="Lindquist E."/>
            <person name="Lilly W."/>
            <person name="Lucas S."/>
            <person name="Morin E."/>
            <person name="Murat C."/>
            <person name="Oguiza J.A."/>
            <person name="Park J."/>
            <person name="Pisabarro A.G."/>
            <person name="Riley R."/>
            <person name="Rosling A."/>
            <person name="Salamov A."/>
            <person name="Schmidt O."/>
            <person name="Schmutz J."/>
            <person name="Skrede I."/>
            <person name="Stenlid J."/>
            <person name="Wiebenga A."/>
            <person name="Xie X."/>
            <person name="Kues U."/>
            <person name="Hibbett D.S."/>
            <person name="Hoffmeister D."/>
            <person name="Hogberg N."/>
            <person name="Martin F."/>
            <person name="Grigoriev I.V."/>
            <person name="Watkinson S.C."/>
        </authorList>
    </citation>
    <scope>NUCLEOTIDE SEQUENCE</scope>
    <source>
        <strain evidence="1">S7.9</strain>
    </source>
</reference>
<dbReference type="HOGENOM" id="CLU_1714400_0_0_1"/>
<dbReference type="Gene3D" id="2.80.10.50">
    <property type="match status" value="1"/>
</dbReference>
<dbReference type="KEGG" id="sla:SERLADRAFT_461410"/>
<organism>
    <name type="scientific">Serpula lacrymans var. lacrymans (strain S7.9)</name>
    <name type="common">Dry rot fungus</name>
    <dbReference type="NCBI Taxonomy" id="578457"/>
    <lineage>
        <taxon>Eukaryota</taxon>
        <taxon>Fungi</taxon>
        <taxon>Dikarya</taxon>
        <taxon>Basidiomycota</taxon>
        <taxon>Agaricomycotina</taxon>
        <taxon>Agaricomycetes</taxon>
        <taxon>Agaricomycetidae</taxon>
        <taxon>Boletales</taxon>
        <taxon>Coniophorineae</taxon>
        <taxon>Serpulaceae</taxon>
        <taxon>Serpula</taxon>
    </lineage>
</organism>